<name>A0A8T0I777_CERPU</name>
<protein>
    <submittedName>
        <fullName evidence="1">Uncharacterized protein</fullName>
    </submittedName>
</protein>
<dbReference type="EMBL" id="CM026424">
    <property type="protein sequence ID" value="KAG0578358.1"/>
    <property type="molecule type" value="Genomic_DNA"/>
</dbReference>
<reference evidence="1" key="1">
    <citation type="submission" date="2020-06" db="EMBL/GenBank/DDBJ databases">
        <title>WGS assembly of Ceratodon purpureus strain R40.</title>
        <authorList>
            <person name="Carey S.B."/>
            <person name="Jenkins J."/>
            <person name="Shu S."/>
            <person name="Lovell J.T."/>
            <person name="Sreedasyam A."/>
            <person name="Maumus F."/>
            <person name="Tiley G.P."/>
            <person name="Fernandez-Pozo N."/>
            <person name="Barry K."/>
            <person name="Chen C."/>
            <person name="Wang M."/>
            <person name="Lipzen A."/>
            <person name="Daum C."/>
            <person name="Saski C.A."/>
            <person name="Payton A.C."/>
            <person name="Mcbreen J.C."/>
            <person name="Conrad R.E."/>
            <person name="Kollar L.M."/>
            <person name="Olsson S."/>
            <person name="Huttunen S."/>
            <person name="Landis J.B."/>
            <person name="Wickett N.J."/>
            <person name="Johnson M.G."/>
            <person name="Rensing S.A."/>
            <person name="Grimwood J."/>
            <person name="Schmutz J."/>
            <person name="Mcdaniel S.F."/>
        </authorList>
    </citation>
    <scope>NUCLEOTIDE SEQUENCE</scope>
    <source>
        <strain evidence="1">R40</strain>
    </source>
</reference>
<dbReference type="AlphaFoldDB" id="A0A8T0I777"/>
<accession>A0A8T0I777</accession>
<keyword evidence="2" id="KW-1185">Reference proteome</keyword>
<comment type="caution">
    <text evidence="1">The sequence shown here is derived from an EMBL/GenBank/DDBJ whole genome shotgun (WGS) entry which is preliminary data.</text>
</comment>
<evidence type="ECO:0000313" key="2">
    <source>
        <dbReference type="Proteomes" id="UP000822688"/>
    </source>
</evidence>
<organism evidence="1 2">
    <name type="scientific">Ceratodon purpureus</name>
    <name type="common">Fire moss</name>
    <name type="synonym">Dicranum purpureum</name>
    <dbReference type="NCBI Taxonomy" id="3225"/>
    <lineage>
        <taxon>Eukaryota</taxon>
        <taxon>Viridiplantae</taxon>
        <taxon>Streptophyta</taxon>
        <taxon>Embryophyta</taxon>
        <taxon>Bryophyta</taxon>
        <taxon>Bryophytina</taxon>
        <taxon>Bryopsida</taxon>
        <taxon>Dicranidae</taxon>
        <taxon>Pseudoditrichales</taxon>
        <taxon>Ditrichaceae</taxon>
        <taxon>Ceratodon</taxon>
    </lineage>
</organism>
<gene>
    <name evidence="1" type="ORF">KC19_4G016700</name>
</gene>
<dbReference type="Proteomes" id="UP000822688">
    <property type="component" value="Chromosome 4"/>
</dbReference>
<evidence type="ECO:0000313" key="1">
    <source>
        <dbReference type="EMBL" id="KAG0578358.1"/>
    </source>
</evidence>
<proteinExistence type="predicted"/>
<sequence>MMDQCTRFKGTDVITLEKLKPITLANHVKQLVCCSKTPVSRKALLAQRK</sequence>